<dbReference type="GO" id="GO:0005737">
    <property type="term" value="C:cytoplasm"/>
    <property type="evidence" value="ECO:0007669"/>
    <property type="project" value="TreeGrafter"/>
</dbReference>
<dbReference type="STRING" id="58919.A0A316ZIS4"/>
<dbReference type="NCBIfam" id="NF010568">
    <property type="entry name" value="PRK13961.1"/>
    <property type="match status" value="1"/>
</dbReference>
<dbReference type="Proteomes" id="UP000245946">
    <property type="component" value="Unassembled WGS sequence"/>
</dbReference>
<dbReference type="PROSITE" id="PS01058">
    <property type="entry name" value="SAICAR_SYNTHETASE_2"/>
    <property type="match status" value="1"/>
</dbReference>
<dbReference type="PANTHER" id="PTHR43700:SF1">
    <property type="entry name" value="PHOSPHORIBOSYLAMINOIMIDAZOLE-SUCCINOCARBOXAMIDE SYNTHASE"/>
    <property type="match status" value="1"/>
</dbReference>
<evidence type="ECO:0000256" key="6">
    <source>
        <dbReference type="ARBA" id="ARBA00022741"/>
    </source>
</evidence>
<evidence type="ECO:0000256" key="7">
    <source>
        <dbReference type="ARBA" id="ARBA00022755"/>
    </source>
</evidence>
<protein>
    <recommendedName>
        <fullName evidence="4">Phosphoribosylaminoimidazole-succinocarboxamide synthase</fullName>
        <ecNumber evidence="3">6.3.2.6</ecNumber>
    </recommendedName>
    <alternativeName>
        <fullName evidence="9">SAICAR synthetase</fullName>
    </alternativeName>
</protein>
<keyword evidence="5" id="KW-0436">Ligase</keyword>
<dbReference type="RefSeq" id="XP_025601267.1">
    <property type="nucleotide sequence ID" value="XM_025744538.1"/>
</dbReference>
<dbReference type="SUPFAM" id="SSF56104">
    <property type="entry name" value="SAICAR synthase-like"/>
    <property type="match status" value="1"/>
</dbReference>
<comment type="pathway">
    <text evidence="1">Purine metabolism; IMP biosynthesis via de novo pathway; 5-amino-1-(5-phospho-D-ribosyl)imidazole-4-carboxamide from 5-amino-1-(5-phospho-D-ribosyl)imidazole-4-carboxylate: step 1/2.</text>
</comment>
<dbReference type="GeneID" id="37272082"/>
<keyword evidence="7" id="KW-0658">Purine biosynthesis</keyword>
<dbReference type="NCBIfam" id="TIGR00081">
    <property type="entry name" value="purC"/>
    <property type="match status" value="1"/>
</dbReference>
<evidence type="ECO:0000256" key="4">
    <source>
        <dbReference type="ARBA" id="ARBA00016460"/>
    </source>
</evidence>
<evidence type="ECO:0000256" key="8">
    <source>
        <dbReference type="ARBA" id="ARBA00022840"/>
    </source>
</evidence>
<evidence type="ECO:0000256" key="1">
    <source>
        <dbReference type="ARBA" id="ARBA00004672"/>
    </source>
</evidence>
<dbReference type="UniPathway" id="UPA00074">
    <property type="reaction ID" value="UER00131"/>
</dbReference>
<evidence type="ECO:0000313" key="12">
    <source>
        <dbReference type="Proteomes" id="UP000245946"/>
    </source>
</evidence>
<dbReference type="PROSITE" id="PS01057">
    <property type="entry name" value="SAICAR_SYNTHETASE_1"/>
    <property type="match status" value="1"/>
</dbReference>
<proteinExistence type="inferred from homology"/>
<dbReference type="InterPro" id="IPR018236">
    <property type="entry name" value="SAICAR_synthetase_CS"/>
</dbReference>
<organism evidence="11 12">
    <name type="scientific">Tilletiopsis washingtonensis</name>
    <dbReference type="NCBI Taxonomy" id="58919"/>
    <lineage>
        <taxon>Eukaryota</taxon>
        <taxon>Fungi</taxon>
        <taxon>Dikarya</taxon>
        <taxon>Basidiomycota</taxon>
        <taxon>Ustilaginomycotina</taxon>
        <taxon>Exobasidiomycetes</taxon>
        <taxon>Entylomatales</taxon>
        <taxon>Entylomatales incertae sedis</taxon>
        <taxon>Tilletiopsis</taxon>
    </lineage>
</organism>
<keyword evidence="8" id="KW-0067">ATP-binding</keyword>
<evidence type="ECO:0000256" key="2">
    <source>
        <dbReference type="ARBA" id="ARBA00010190"/>
    </source>
</evidence>
<keyword evidence="12" id="KW-1185">Reference proteome</keyword>
<dbReference type="EMBL" id="KZ819284">
    <property type="protein sequence ID" value="PWO00989.1"/>
    <property type="molecule type" value="Genomic_DNA"/>
</dbReference>
<evidence type="ECO:0000259" key="10">
    <source>
        <dbReference type="Pfam" id="PF01259"/>
    </source>
</evidence>
<dbReference type="InterPro" id="IPR028923">
    <property type="entry name" value="SAICAR_synt/ADE2_N"/>
</dbReference>
<dbReference type="GO" id="GO:0005524">
    <property type="term" value="F:ATP binding"/>
    <property type="evidence" value="ECO:0007669"/>
    <property type="project" value="UniProtKB-KW"/>
</dbReference>
<evidence type="ECO:0000256" key="3">
    <source>
        <dbReference type="ARBA" id="ARBA00012217"/>
    </source>
</evidence>
<dbReference type="GO" id="GO:0004639">
    <property type="term" value="F:phosphoribosylaminoimidazolesuccinocarboxamide synthase activity"/>
    <property type="evidence" value="ECO:0007669"/>
    <property type="project" value="UniProtKB-EC"/>
</dbReference>
<feature type="non-terminal residue" evidence="11">
    <location>
        <position position="1"/>
    </location>
</feature>
<reference evidence="11 12" key="1">
    <citation type="journal article" date="2018" name="Mol. Biol. Evol.">
        <title>Broad Genomic Sampling Reveals a Smut Pathogenic Ancestry of the Fungal Clade Ustilaginomycotina.</title>
        <authorList>
            <person name="Kijpornyongpan T."/>
            <person name="Mondo S.J."/>
            <person name="Barry K."/>
            <person name="Sandor L."/>
            <person name="Lee J."/>
            <person name="Lipzen A."/>
            <person name="Pangilinan J."/>
            <person name="LaButti K."/>
            <person name="Hainaut M."/>
            <person name="Henrissat B."/>
            <person name="Grigoriev I.V."/>
            <person name="Spatafora J.W."/>
            <person name="Aime M.C."/>
        </authorList>
    </citation>
    <scope>NUCLEOTIDE SEQUENCE [LARGE SCALE GENOMIC DNA]</scope>
    <source>
        <strain evidence="11 12">MCA 4186</strain>
    </source>
</reference>
<name>A0A316ZIS4_9BASI</name>
<sequence length="325" mass="35617">MSAAAITTTSLPLPLIARGKVRDLYDAGLQHADVAPEYRDAILFVATDRISAFDVILDNGIPEKGPLLHALSAYWFDLLTPSILPSHLLATSWDAFPRELQQALAPVREQVEGRAMLVKRARVLPIEAIVRGYITGSAWREYQRSGTVHGIAMPAGMQESQAFPEPLFTPSTKAEQGEHDENIHPDKVPGIIGEKLAKAMSEAALALYKKAAAHAQSRGIILADTKFEFGVVKGADGAEQLILVDEVLTPDSSRFWGEEDYKVGTSPSSFDKEFVRSWLKANNKHNAADTGEKVRLPDDVALRTAEKYKEAYARITGRTWQGAAQ</sequence>
<gene>
    <name evidence="11" type="ORF">FA09DRAFT_342311</name>
</gene>
<dbReference type="Pfam" id="PF01259">
    <property type="entry name" value="SAICAR_synt"/>
    <property type="match status" value="1"/>
</dbReference>
<dbReference type="Gene3D" id="3.30.470.20">
    <property type="entry name" value="ATP-grasp fold, B domain"/>
    <property type="match status" value="1"/>
</dbReference>
<dbReference type="GO" id="GO:0006189">
    <property type="term" value="P:'de novo' IMP biosynthetic process"/>
    <property type="evidence" value="ECO:0007669"/>
    <property type="project" value="UniProtKB-UniPathway"/>
</dbReference>
<feature type="domain" description="SAICAR synthetase/ADE2 N-terminal" evidence="10">
    <location>
        <begin position="16"/>
        <end position="284"/>
    </location>
</feature>
<dbReference type="AlphaFoldDB" id="A0A316ZIS4"/>
<evidence type="ECO:0000313" key="11">
    <source>
        <dbReference type="EMBL" id="PWO00989.1"/>
    </source>
</evidence>
<dbReference type="CDD" id="cd01414">
    <property type="entry name" value="SAICAR_synt_Sc"/>
    <property type="match status" value="1"/>
</dbReference>
<accession>A0A316ZIS4</accession>
<dbReference type="OrthoDB" id="9991235at2759"/>
<dbReference type="PANTHER" id="PTHR43700">
    <property type="entry name" value="PHOSPHORIBOSYLAMINOIMIDAZOLE-SUCCINOCARBOXAMIDE SYNTHASE"/>
    <property type="match status" value="1"/>
</dbReference>
<dbReference type="FunFam" id="3.30.470.20:FF:000015">
    <property type="entry name" value="Phosphoribosylaminoimidazole-succinocarboxamide synthase"/>
    <property type="match status" value="1"/>
</dbReference>
<dbReference type="HAMAP" id="MF_00137">
    <property type="entry name" value="SAICAR_synth"/>
    <property type="match status" value="1"/>
</dbReference>
<evidence type="ECO:0000256" key="5">
    <source>
        <dbReference type="ARBA" id="ARBA00022598"/>
    </source>
</evidence>
<dbReference type="InterPro" id="IPR001636">
    <property type="entry name" value="SAICAR_synth"/>
</dbReference>
<evidence type="ECO:0000256" key="9">
    <source>
        <dbReference type="ARBA" id="ARBA00030409"/>
    </source>
</evidence>
<dbReference type="Gene3D" id="3.30.200.20">
    <property type="entry name" value="Phosphorylase Kinase, domain 1"/>
    <property type="match status" value="1"/>
</dbReference>
<comment type="similarity">
    <text evidence="2">Belongs to the SAICAR synthetase family.</text>
</comment>
<dbReference type="EC" id="6.3.2.6" evidence="3"/>
<keyword evidence="6" id="KW-0547">Nucleotide-binding</keyword>